<dbReference type="RefSeq" id="WP_109248577.1">
    <property type="nucleotide sequence ID" value="NZ_AP024615.1"/>
</dbReference>
<dbReference type="SUPFAM" id="SSF54427">
    <property type="entry name" value="NTF2-like"/>
    <property type="match status" value="1"/>
</dbReference>
<organism evidence="1 2">
    <name type="scientific">Shewanella algae</name>
    <dbReference type="NCBI Taxonomy" id="38313"/>
    <lineage>
        <taxon>Bacteria</taxon>
        <taxon>Pseudomonadati</taxon>
        <taxon>Pseudomonadota</taxon>
        <taxon>Gammaproteobacteria</taxon>
        <taxon>Alteromonadales</taxon>
        <taxon>Shewanellaceae</taxon>
        <taxon>Shewanella</taxon>
    </lineage>
</organism>
<evidence type="ECO:0000313" key="2">
    <source>
        <dbReference type="Proteomes" id="UP000254069"/>
    </source>
</evidence>
<accession>A0A3G4UL05</accession>
<accession>A0A379ZQH1</accession>
<dbReference type="AlphaFoldDB" id="A0A379ZQH1"/>
<dbReference type="Proteomes" id="UP000254069">
    <property type="component" value="Unassembled WGS sequence"/>
</dbReference>
<protein>
    <submittedName>
        <fullName evidence="1">Uncharacterized protein</fullName>
    </submittedName>
</protein>
<sequence length="141" mass="16251">MKKLIFGLLSVLLLAIAPAKAVPTDEITELLNRQQQAWNQGDINAYMLGYWHDPKLRFVSKGEFRYGWDKMLAAYQRSYPDRATMGQLKLELKDVQMLSNYSALVAGRWVLLRQKDSPSGVFTLLLEKKDDHWVITHDHSS</sequence>
<dbReference type="Gene3D" id="3.10.450.50">
    <property type="match status" value="1"/>
</dbReference>
<evidence type="ECO:0000313" key="1">
    <source>
        <dbReference type="EMBL" id="SUI66353.1"/>
    </source>
</evidence>
<dbReference type="InterPro" id="IPR011944">
    <property type="entry name" value="Steroid_delta5-4_isomerase"/>
</dbReference>
<name>A0A379ZQH1_9GAMM</name>
<dbReference type="NCBIfam" id="TIGR02246">
    <property type="entry name" value="SgcJ/EcaC family oxidoreductase"/>
    <property type="match status" value="1"/>
</dbReference>
<dbReference type="Pfam" id="PF14534">
    <property type="entry name" value="DUF4440"/>
    <property type="match status" value="1"/>
</dbReference>
<dbReference type="EMBL" id="UGYO01000001">
    <property type="protein sequence ID" value="SUI66353.1"/>
    <property type="molecule type" value="Genomic_DNA"/>
</dbReference>
<dbReference type="InterPro" id="IPR032710">
    <property type="entry name" value="NTF2-like_dom_sf"/>
</dbReference>
<keyword evidence="2" id="KW-1185">Reference proteome</keyword>
<gene>
    <name evidence="1" type="ORF">NCTC10738_01812</name>
</gene>
<proteinExistence type="predicted"/>
<dbReference type="InterPro" id="IPR027843">
    <property type="entry name" value="DUF4440"/>
</dbReference>
<reference evidence="1 2" key="1">
    <citation type="submission" date="2018-06" db="EMBL/GenBank/DDBJ databases">
        <authorList>
            <consortium name="Pathogen Informatics"/>
            <person name="Doyle S."/>
        </authorList>
    </citation>
    <scope>NUCLEOTIDE SEQUENCE [LARGE SCALE GENOMIC DNA]</scope>
    <source>
        <strain evidence="1 2">NCTC10738</strain>
    </source>
</reference>